<feature type="chain" id="PRO_5046945269" evidence="1">
    <location>
        <begin position="26"/>
        <end position="250"/>
    </location>
</feature>
<keyword evidence="1" id="KW-0732">Signal</keyword>
<sequence length="250" mass="28430">MTSNARHECLLFFAAFLNGGFPASGIPPEIIAILRSVLRSFGSSFRLSVLAFGLFDRCQTLLSSSLCLYLLVYSWNFPFFNPFSTKSRRSLHSSVSCPFCLWYLQCEYRSPLWVIVRSFLDFLHRLWLFRKDNSGGFLQFLHNRVKIQTSFREPPKGCEVLHEAIGQVGEVFDTVRWEGVEPRQGVFFSVMVKALHCMASEAFTSSILFSKASRSLTLRFLSIEYEIPTDGANVKVGSLNDCPKDFERGA</sequence>
<dbReference type="EMBL" id="JASCZI010274354">
    <property type="protein sequence ID" value="MED6225923.1"/>
    <property type="molecule type" value="Genomic_DNA"/>
</dbReference>
<evidence type="ECO:0000313" key="2">
    <source>
        <dbReference type="EMBL" id="MED6225923.1"/>
    </source>
</evidence>
<dbReference type="Proteomes" id="UP001341840">
    <property type="component" value="Unassembled WGS sequence"/>
</dbReference>
<gene>
    <name evidence="2" type="ORF">PIB30_098263</name>
</gene>
<reference evidence="2 3" key="1">
    <citation type="journal article" date="2023" name="Plants (Basel)">
        <title>Bridging the Gap: Combining Genomics and Transcriptomics Approaches to Understand Stylosanthes scabra, an Orphan Legume from the Brazilian Caatinga.</title>
        <authorList>
            <person name="Ferreira-Neto J.R.C."/>
            <person name="da Silva M.D."/>
            <person name="Binneck E."/>
            <person name="de Melo N.F."/>
            <person name="da Silva R.H."/>
            <person name="de Melo A.L.T.M."/>
            <person name="Pandolfi V."/>
            <person name="Bustamante F.O."/>
            <person name="Brasileiro-Vidal A.C."/>
            <person name="Benko-Iseppon A.M."/>
        </authorList>
    </citation>
    <scope>NUCLEOTIDE SEQUENCE [LARGE SCALE GENOMIC DNA]</scope>
    <source>
        <tissue evidence="2">Leaves</tissue>
    </source>
</reference>
<protein>
    <submittedName>
        <fullName evidence="2">Uncharacterized protein</fullName>
    </submittedName>
</protein>
<evidence type="ECO:0000313" key="3">
    <source>
        <dbReference type="Proteomes" id="UP001341840"/>
    </source>
</evidence>
<organism evidence="2 3">
    <name type="scientific">Stylosanthes scabra</name>
    <dbReference type="NCBI Taxonomy" id="79078"/>
    <lineage>
        <taxon>Eukaryota</taxon>
        <taxon>Viridiplantae</taxon>
        <taxon>Streptophyta</taxon>
        <taxon>Embryophyta</taxon>
        <taxon>Tracheophyta</taxon>
        <taxon>Spermatophyta</taxon>
        <taxon>Magnoliopsida</taxon>
        <taxon>eudicotyledons</taxon>
        <taxon>Gunneridae</taxon>
        <taxon>Pentapetalae</taxon>
        <taxon>rosids</taxon>
        <taxon>fabids</taxon>
        <taxon>Fabales</taxon>
        <taxon>Fabaceae</taxon>
        <taxon>Papilionoideae</taxon>
        <taxon>50 kb inversion clade</taxon>
        <taxon>dalbergioids sensu lato</taxon>
        <taxon>Dalbergieae</taxon>
        <taxon>Pterocarpus clade</taxon>
        <taxon>Stylosanthes</taxon>
    </lineage>
</organism>
<accession>A0ABU6ZV88</accession>
<keyword evidence="3" id="KW-1185">Reference proteome</keyword>
<name>A0ABU6ZV88_9FABA</name>
<proteinExistence type="predicted"/>
<feature type="signal peptide" evidence="1">
    <location>
        <begin position="1"/>
        <end position="25"/>
    </location>
</feature>
<evidence type="ECO:0000256" key="1">
    <source>
        <dbReference type="SAM" id="SignalP"/>
    </source>
</evidence>
<comment type="caution">
    <text evidence="2">The sequence shown here is derived from an EMBL/GenBank/DDBJ whole genome shotgun (WGS) entry which is preliminary data.</text>
</comment>